<evidence type="ECO:0000259" key="17">
    <source>
        <dbReference type="Pfam" id="PF07715"/>
    </source>
</evidence>
<reference evidence="18 19" key="1">
    <citation type="submission" date="2016-02" db="EMBL/GenBank/DDBJ databases">
        <title>Genome sequencing of a beta-galactosidase producing bacteria Rhizobium sp. 59.</title>
        <authorList>
            <person name="Wang D."/>
            <person name="Kot W."/>
            <person name="Qin Y."/>
            <person name="Hansen L."/>
            <person name="Naqvi K."/>
            <person name="Rensing C."/>
        </authorList>
    </citation>
    <scope>NUCLEOTIDE SEQUENCE [LARGE SCALE GENOMIC DNA]</scope>
    <source>
        <strain evidence="18 19">59</strain>
    </source>
</reference>
<name>A0A657LRV8_9HYPH</name>
<evidence type="ECO:0000259" key="16">
    <source>
        <dbReference type="Pfam" id="PF00593"/>
    </source>
</evidence>
<keyword evidence="5" id="KW-0410">Iron transport</keyword>
<evidence type="ECO:0000256" key="15">
    <source>
        <dbReference type="RuleBase" id="RU003357"/>
    </source>
</evidence>
<dbReference type="Pfam" id="PF00593">
    <property type="entry name" value="TonB_dep_Rec_b-barrel"/>
    <property type="match status" value="1"/>
</dbReference>
<keyword evidence="12" id="KW-0675">Receptor</keyword>
<gene>
    <name evidence="18" type="ORF">AX760_17810</name>
</gene>
<dbReference type="PROSITE" id="PS52016">
    <property type="entry name" value="TONB_DEPENDENT_REC_3"/>
    <property type="match status" value="1"/>
</dbReference>
<evidence type="ECO:0000256" key="2">
    <source>
        <dbReference type="ARBA" id="ARBA00009810"/>
    </source>
</evidence>
<dbReference type="GO" id="GO:0009279">
    <property type="term" value="C:cell outer membrane"/>
    <property type="evidence" value="ECO:0007669"/>
    <property type="project" value="UniProtKB-SubCell"/>
</dbReference>
<sequence length="711" mass="77905">MDLVRTGARSLQAPIRYRTALLFGCTALIALAPDYLMAQDANDDVTTLEMIVVEANSGPGVLNTGNDSKSVVATETTGAGKMPTRILEAPAAVSVITSKEIRERAADSVEQVVQYTAGVVTDFYGSDDRYDYFDIRGFTPYTYRDGLAIGRTFAGVREEPYAFERIEVLKGASSAGFGAAEPGGSVNYVTKTPKRERFGEVYGTGGSFAHKETGFDFGDNFTEDDTLSYRLTGKFQRSDAEYDYSQDDENFIMGGLTWRPTDATSLTFVFDHLDKDGVPGSGGHPLGTDLDRDQFFGEPDYYFNTTNRNTYSLMFDHDFGNGLSFGSNARSSNSDNAFGSAYLSNTRQDGSNLADRYFFGSDTSNEQFIIDANLVYETSFDTVDSRTLAGIEYNDFKSLNYGLYDPGAPPINWLNPIYTGGPISTTPTYGTANDQKTKAIYLQQDLTFADRLTVSLGLRNDWLDLGQTDLFSNVAQADEHSEFTKRIGASYKITEELAAYTSYAESAAPPGVGTDPTTGKQYEVGIKYQPDAFPALFTASVYDLTKGDFTVYDSVSYLPQTVEKVSHRGFELEAKAALTSNISMIAAYSYIDSKIDEPGGVNDGNRLMRVPKHAASVWGTYTLEGQGARGDMTFGVGARYTDSYFVNLGNTASSESAIVFDAAFTYTIQENTMLQLNVKNVFDEKHIASQDSGGVYYNPGRAMMATLRQTW</sequence>
<dbReference type="InterPro" id="IPR037066">
    <property type="entry name" value="Plug_dom_sf"/>
</dbReference>
<dbReference type="InterPro" id="IPR010105">
    <property type="entry name" value="TonB_sidphr_rcpt"/>
</dbReference>
<dbReference type="InterPro" id="IPR039426">
    <property type="entry name" value="TonB-dep_rcpt-like"/>
</dbReference>
<dbReference type="InterPro" id="IPR012910">
    <property type="entry name" value="Plug_dom"/>
</dbReference>
<dbReference type="GO" id="GO:0038023">
    <property type="term" value="F:signaling receptor activity"/>
    <property type="evidence" value="ECO:0007669"/>
    <property type="project" value="InterPro"/>
</dbReference>
<dbReference type="CDD" id="cd01347">
    <property type="entry name" value="ligand_gated_channel"/>
    <property type="match status" value="1"/>
</dbReference>
<evidence type="ECO:0000313" key="18">
    <source>
        <dbReference type="EMBL" id="OJF96421.1"/>
    </source>
</evidence>
<evidence type="ECO:0000256" key="11">
    <source>
        <dbReference type="ARBA" id="ARBA00023136"/>
    </source>
</evidence>
<keyword evidence="19" id="KW-1185">Reference proteome</keyword>
<comment type="similarity">
    <text evidence="2 14 15">Belongs to the TonB-dependent receptor family.</text>
</comment>
<keyword evidence="3 14" id="KW-0813">Transport</keyword>
<dbReference type="SUPFAM" id="SSF56935">
    <property type="entry name" value="Porins"/>
    <property type="match status" value="1"/>
</dbReference>
<evidence type="ECO:0000256" key="9">
    <source>
        <dbReference type="ARBA" id="ARBA00023065"/>
    </source>
</evidence>
<comment type="subcellular location">
    <subcellularLocation>
        <location evidence="1 14">Cell outer membrane</location>
        <topology evidence="1 14">Multi-pass membrane protein</topology>
    </subcellularLocation>
</comment>
<evidence type="ECO:0000256" key="4">
    <source>
        <dbReference type="ARBA" id="ARBA00022452"/>
    </source>
</evidence>
<dbReference type="PANTHER" id="PTHR32552:SF68">
    <property type="entry name" value="FERRICHROME OUTER MEMBRANE TRANSPORTER_PHAGE RECEPTOR"/>
    <property type="match status" value="1"/>
</dbReference>
<evidence type="ECO:0000256" key="10">
    <source>
        <dbReference type="ARBA" id="ARBA00023077"/>
    </source>
</evidence>
<dbReference type="InterPro" id="IPR036942">
    <property type="entry name" value="Beta-barrel_TonB_sf"/>
</dbReference>
<dbReference type="InterPro" id="IPR000531">
    <property type="entry name" value="Beta-barrel_TonB"/>
</dbReference>
<keyword evidence="11 14" id="KW-0472">Membrane</keyword>
<feature type="domain" description="TonB-dependent receptor-like beta-barrel" evidence="16">
    <location>
        <begin position="258"/>
        <end position="681"/>
    </location>
</feature>
<keyword evidence="6 14" id="KW-0812">Transmembrane</keyword>
<keyword evidence="10 15" id="KW-0798">TonB box</keyword>
<keyword evidence="13 14" id="KW-0998">Cell outer membrane</keyword>
<dbReference type="EMBL" id="LSRP01000087">
    <property type="protein sequence ID" value="OJF96421.1"/>
    <property type="molecule type" value="Genomic_DNA"/>
</dbReference>
<dbReference type="GO" id="GO:0015344">
    <property type="term" value="F:siderophore uptake transmembrane transporter activity"/>
    <property type="evidence" value="ECO:0007669"/>
    <property type="project" value="TreeGrafter"/>
</dbReference>
<dbReference type="Proteomes" id="UP000182661">
    <property type="component" value="Unassembled WGS sequence"/>
</dbReference>
<dbReference type="RefSeq" id="WP_071833414.1">
    <property type="nucleotide sequence ID" value="NZ_LSRP01000087.1"/>
</dbReference>
<proteinExistence type="inferred from homology"/>
<feature type="domain" description="TonB-dependent receptor plug" evidence="17">
    <location>
        <begin position="87"/>
        <end position="184"/>
    </location>
</feature>
<keyword evidence="4 14" id="KW-1134">Transmembrane beta strand</keyword>
<comment type="caution">
    <text evidence="18">The sequence shown here is derived from an EMBL/GenBank/DDBJ whole genome shotgun (WGS) entry which is preliminary data.</text>
</comment>
<dbReference type="Pfam" id="PF07715">
    <property type="entry name" value="Plug"/>
    <property type="match status" value="1"/>
</dbReference>
<evidence type="ECO:0000256" key="7">
    <source>
        <dbReference type="ARBA" id="ARBA00022729"/>
    </source>
</evidence>
<evidence type="ECO:0000313" key="19">
    <source>
        <dbReference type="Proteomes" id="UP000182661"/>
    </source>
</evidence>
<dbReference type="AlphaFoldDB" id="A0A657LRV8"/>
<protein>
    <submittedName>
        <fullName evidence="18">Ligand-gated channel</fullName>
    </submittedName>
</protein>
<keyword evidence="9" id="KW-0406">Ion transport</keyword>
<evidence type="ECO:0000256" key="12">
    <source>
        <dbReference type="ARBA" id="ARBA00023170"/>
    </source>
</evidence>
<evidence type="ECO:0000256" key="8">
    <source>
        <dbReference type="ARBA" id="ARBA00023004"/>
    </source>
</evidence>
<dbReference type="Gene3D" id="2.40.170.20">
    <property type="entry name" value="TonB-dependent receptor, beta-barrel domain"/>
    <property type="match status" value="1"/>
</dbReference>
<evidence type="ECO:0000256" key="6">
    <source>
        <dbReference type="ARBA" id="ARBA00022692"/>
    </source>
</evidence>
<dbReference type="GO" id="GO:0015891">
    <property type="term" value="P:siderophore transport"/>
    <property type="evidence" value="ECO:0007669"/>
    <property type="project" value="InterPro"/>
</dbReference>
<organism evidence="18 19">
    <name type="scientific">Pararhizobium antarcticum</name>
    <dbReference type="NCBI Taxonomy" id="1798805"/>
    <lineage>
        <taxon>Bacteria</taxon>
        <taxon>Pseudomonadati</taxon>
        <taxon>Pseudomonadota</taxon>
        <taxon>Alphaproteobacteria</taxon>
        <taxon>Hyphomicrobiales</taxon>
        <taxon>Rhizobiaceae</taxon>
        <taxon>Rhizobium/Agrobacterium group</taxon>
        <taxon>Pararhizobium</taxon>
    </lineage>
</organism>
<accession>A0A657LRV8</accession>
<dbReference type="Gene3D" id="2.170.130.10">
    <property type="entry name" value="TonB-dependent receptor, plug domain"/>
    <property type="match status" value="1"/>
</dbReference>
<evidence type="ECO:0000256" key="5">
    <source>
        <dbReference type="ARBA" id="ARBA00022496"/>
    </source>
</evidence>
<evidence type="ECO:0000256" key="13">
    <source>
        <dbReference type="ARBA" id="ARBA00023237"/>
    </source>
</evidence>
<dbReference type="PANTHER" id="PTHR32552">
    <property type="entry name" value="FERRICHROME IRON RECEPTOR-RELATED"/>
    <property type="match status" value="1"/>
</dbReference>
<evidence type="ECO:0000256" key="3">
    <source>
        <dbReference type="ARBA" id="ARBA00022448"/>
    </source>
</evidence>
<evidence type="ECO:0000256" key="1">
    <source>
        <dbReference type="ARBA" id="ARBA00004571"/>
    </source>
</evidence>
<keyword evidence="8" id="KW-0408">Iron</keyword>
<keyword evidence="7" id="KW-0732">Signal</keyword>
<evidence type="ECO:0000256" key="14">
    <source>
        <dbReference type="PROSITE-ProRule" id="PRU01360"/>
    </source>
</evidence>
<dbReference type="NCBIfam" id="TIGR01783">
    <property type="entry name" value="TonB-siderophor"/>
    <property type="match status" value="1"/>
</dbReference>